<evidence type="ECO:0000256" key="3">
    <source>
        <dbReference type="SAM" id="MobiDB-lite"/>
    </source>
</evidence>
<comment type="function">
    <text evidence="2">With LigD forms a non-homologous end joining (NHEJ) DNA repair enzyme, which repairs dsDNA breaks with reduced fidelity. Binds linear dsDNA with 5'- and 3'- overhangs but not closed circular dsDNA nor ssDNA. Recruits and stimulates the ligase activity of LigD.</text>
</comment>
<dbReference type="InterPro" id="IPR006164">
    <property type="entry name" value="DNA_bd_Ku70/Ku80"/>
</dbReference>
<proteinExistence type="inferred from homology"/>
<dbReference type="GO" id="GO:0006303">
    <property type="term" value="P:double-strand break repair via nonhomologous end joining"/>
    <property type="evidence" value="ECO:0007669"/>
    <property type="project" value="UniProtKB-UniRule"/>
</dbReference>
<dbReference type="AlphaFoldDB" id="A0AAU7D2K0"/>
<dbReference type="Gene3D" id="2.40.290.10">
    <property type="match status" value="1"/>
</dbReference>
<feature type="compositionally biased region" description="Polar residues" evidence="3">
    <location>
        <begin position="294"/>
        <end position="304"/>
    </location>
</feature>
<evidence type="ECO:0000259" key="4">
    <source>
        <dbReference type="SMART" id="SM00559"/>
    </source>
</evidence>
<dbReference type="HAMAP" id="MF_01875">
    <property type="entry name" value="Prokaryotic_Ku"/>
    <property type="match status" value="1"/>
</dbReference>
<dbReference type="PANTHER" id="PTHR41251">
    <property type="entry name" value="NON-HOMOLOGOUS END JOINING PROTEIN KU"/>
    <property type="match status" value="1"/>
</dbReference>
<gene>
    <name evidence="2" type="primary">ku</name>
    <name evidence="5" type="ORF">P4G45_06460</name>
    <name evidence="6" type="ORF">P8936_06690</name>
</gene>
<dbReference type="EMBL" id="CP121195">
    <property type="protein sequence ID" value="XBH14839.1"/>
    <property type="molecule type" value="Genomic_DNA"/>
</dbReference>
<dbReference type="InterPro" id="IPR016194">
    <property type="entry name" value="SPOC-like_C_dom_sf"/>
</dbReference>
<keyword evidence="2" id="KW-0227">DNA damage</keyword>
<dbReference type="InterPro" id="IPR009187">
    <property type="entry name" value="Prok_Ku"/>
</dbReference>
<dbReference type="KEGG" id="epl:P4G45_06460"/>
<organism evidence="5">
    <name type="scientific">Edaphobacter paludis</name>
    <dbReference type="NCBI Taxonomy" id="3035702"/>
    <lineage>
        <taxon>Bacteria</taxon>
        <taxon>Pseudomonadati</taxon>
        <taxon>Acidobacteriota</taxon>
        <taxon>Terriglobia</taxon>
        <taxon>Terriglobales</taxon>
        <taxon>Acidobacteriaceae</taxon>
        <taxon>Edaphobacter</taxon>
    </lineage>
</organism>
<keyword evidence="2" id="KW-0234">DNA repair</keyword>
<evidence type="ECO:0000256" key="1">
    <source>
        <dbReference type="ARBA" id="ARBA00023125"/>
    </source>
</evidence>
<feature type="region of interest" description="Disordered" evidence="3">
    <location>
        <begin position="269"/>
        <end position="311"/>
    </location>
</feature>
<dbReference type="NCBIfam" id="TIGR02772">
    <property type="entry name" value="Ku_bact"/>
    <property type="match status" value="1"/>
</dbReference>
<dbReference type="PIRSF" id="PIRSF006493">
    <property type="entry name" value="Prok_Ku"/>
    <property type="match status" value="1"/>
</dbReference>
<dbReference type="SUPFAM" id="SSF100939">
    <property type="entry name" value="SPOC domain-like"/>
    <property type="match status" value="1"/>
</dbReference>
<comment type="subunit">
    <text evidence="2">Homodimer. Interacts with LigD.</text>
</comment>
<dbReference type="RefSeq" id="WP_348268851.1">
    <property type="nucleotide sequence ID" value="NZ_CP121194.1"/>
</dbReference>
<dbReference type="GO" id="GO:0003690">
    <property type="term" value="F:double-stranded DNA binding"/>
    <property type="evidence" value="ECO:0007669"/>
    <property type="project" value="UniProtKB-UniRule"/>
</dbReference>
<protein>
    <recommendedName>
        <fullName evidence="2">Non-homologous end joining protein Ku</fullName>
    </recommendedName>
</protein>
<dbReference type="SMART" id="SM00559">
    <property type="entry name" value="Ku78"/>
    <property type="match status" value="1"/>
</dbReference>
<name>A0AAU7D2K0_9BACT</name>
<feature type="domain" description="Ku" evidence="4">
    <location>
        <begin position="62"/>
        <end position="195"/>
    </location>
</feature>
<evidence type="ECO:0000313" key="6">
    <source>
        <dbReference type="EMBL" id="XBH14839.1"/>
    </source>
</evidence>
<dbReference type="Pfam" id="PF02735">
    <property type="entry name" value="Ku"/>
    <property type="match status" value="1"/>
</dbReference>
<evidence type="ECO:0000256" key="2">
    <source>
        <dbReference type="HAMAP-Rule" id="MF_01875"/>
    </source>
</evidence>
<dbReference type="PANTHER" id="PTHR41251:SF1">
    <property type="entry name" value="NON-HOMOLOGOUS END JOINING PROTEIN KU"/>
    <property type="match status" value="1"/>
</dbReference>
<accession>A0AAU7DAI8</accession>
<dbReference type="GO" id="GO:0006310">
    <property type="term" value="P:DNA recombination"/>
    <property type="evidence" value="ECO:0007669"/>
    <property type="project" value="UniProtKB-KW"/>
</dbReference>
<keyword evidence="2" id="KW-0233">DNA recombination</keyword>
<keyword evidence="1 2" id="KW-0238">DNA-binding</keyword>
<comment type="similarity">
    <text evidence="2">Belongs to the prokaryotic Ku family.</text>
</comment>
<sequence length="311" mass="34337">MARPYWSGQIQISLVSFGVKLFVATEAKGEIRFHQISRKTGERVRHQKVLASALEDAPDEAAAPVEKDEIVKGYEYRKGEYIAIEPSEIEGLRVPSKHTIEVTQFVGLDELEPEYLEKPYFVVPENDTQAEAFAVVRKALQKSKKAALGKIAFGGREHVLAITAPDDDALPGMMAYTMRYQEELRDPVEYFRDIKKVAVNEDSLELAESLIKKKTAKFDPGKFTDGYEAALKELVEAKIKHAPIPKDEVSTPKRGNVINLMDALRKSVHGGEAAEAKKKPASVKSVPKKGLSLVTASGKSATTGSRKRKSA</sequence>
<reference evidence="5" key="1">
    <citation type="submission" date="2023-03" db="EMBL/GenBank/DDBJ databases">
        <title>Edaphobacter sp.</title>
        <authorList>
            <person name="Huber K.J."/>
            <person name="Papendorf J."/>
            <person name="Pilke C."/>
            <person name="Bunk B."/>
            <person name="Sproeer C."/>
            <person name="Pester M."/>
        </authorList>
    </citation>
    <scope>NUCLEOTIDE SEQUENCE</scope>
    <source>
        <strain evidence="5">DSM 109919</strain>
        <strain evidence="6">DSM 109920</strain>
    </source>
</reference>
<accession>A0AAU7D2K0</accession>
<dbReference type="EMBL" id="CP121194">
    <property type="protein sequence ID" value="XBH11360.1"/>
    <property type="molecule type" value="Genomic_DNA"/>
</dbReference>
<evidence type="ECO:0000313" key="5">
    <source>
        <dbReference type="EMBL" id="XBH11360.1"/>
    </source>
</evidence>